<keyword evidence="12" id="KW-0378">Hydrolase</keyword>
<comment type="subunit">
    <text evidence="21">Homodimer. The monomeric form is inactive while the homodimer is active.</text>
</comment>
<dbReference type="InterPro" id="IPR039866">
    <property type="entry name" value="CPQ"/>
</dbReference>
<keyword evidence="11 23" id="KW-0732">Signal</keyword>
<evidence type="ECO:0000256" key="12">
    <source>
        <dbReference type="ARBA" id="ARBA00022801"/>
    </source>
</evidence>
<evidence type="ECO:0000256" key="6">
    <source>
        <dbReference type="ARBA" id="ARBA00014116"/>
    </source>
</evidence>
<dbReference type="GO" id="GO:0005764">
    <property type="term" value="C:lysosome"/>
    <property type="evidence" value="ECO:0007669"/>
    <property type="project" value="UniProtKB-SubCell"/>
</dbReference>
<evidence type="ECO:0000256" key="7">
    <source>
        <dbReference type="ARBA" id="ARBA00022525"/>
    </source>
</evidence>
<organism evidence="25 26">
    <name type="scientific">Batillaria attramentaria</name>
    <dbReference type="NCBI Taxonomy" id="370345"/>
    <lineage>
        <taxon>Eukaryota</taxon>
        <taxon>Metazoa</taxon>
        <taxon>Spiralia</taxon>
        <taxon>Lophotrochozoa</taxon>
        <taxon>Mollusca</taxon>
        <taxon>Gastropoda</taxon>
        <taxon>Caenogastropoda</taxon>
        <taxon>Sorbeoconcha</taxon>
        <taxon>Cerithioidea</taxon>
        <taxon>Batillariidae</taxon>
        <taxon>Batillaria</taxon>
    </lineage>
</organism>
<dbReference type="FunFam" id="3.50.30.30:FF:000009">
    <property type="entry name" value="Carboxypeptidase Q"/>
    <property type="match status" value="1"/>
</dbReference>
<keyword evidence="17" id="KW-0865">Zymogen</keyword>
<keyword evidence="26" id="KW-1185">Reference proteome</keyword>
<keyword evidence="9" id="KW-0645">Protease</keyword>
<dbReference type="InterPro" id="IPR007484">
    <property type="entry name" value="Peptidase_M28"/>
</dbReference>
<evidence type="ECO:0000256" key="22">
    <source>
        <dbReference type="ARBA" id="ARBA00033328"/>
    </source>
</evidence>
<evidence type="ECO:0000256" key="3">
    <source>
        <dbReference type="ARBA" id="ARBA00004555"/>
    </source>
</evidence>
<dbReference type="GO" id="GO:0006508">
    <property type="term" value="P:proteolysis"/>
    <property type="evidence" value="ECO:0007669"/>
    <property type="project" value="UniProtKB-KW"/>
</dbReference>
<dbReference type="PANTHER" id="PTHR12053:SF3">
    <property type="entry name" value="CARBOXYPEPTIDASE Q"/>
    <property type="match status" value="1"/>
</dbReference>
<sequence length="479" mass="52558">MTTQFCSSARKKSIMARVLLILVFFALAQGSTVLRFRNAYARSQSDIARLKTTADRIINLAVHGKAQNQTYNRLAEFVDKFGSRLAGSQNLENAIDYMVDVLQKDGLDNVHTEPVTIPHWVRGNESAELIQPRQHPLAILGLGYSVGTPPEGITAEVLVVRSFKELQARATEARGKIVVYNEDFVSYGTTVQYRSLGAAEGAKVGAVATLIRSVTPFSLYSPHTGMQDYQDGVQKIPTACITIEDAEMLQRMSDRGEKIVIKLTMGAKNLPPVQSRNTVAEITGSKYPDEVVLVSGHLDSWDVGQGAMDDGGGAFISWQALSLIHQLGLRPKRTLRVILWTAEEFGLIGGQSYWERHKADIANYDLVMESDIGTFTPQGIAFSGNAEATKIMENLVSTLLVSINASRLVSPADVSDIGWWIENGVPGGSLLNDNKDYFFYHHSNADTMTVEDSHTLDLCSAVWAVVAYAVADLEDMLPR</sequence>
<evidence type="ECO:0000256" key="2">
    <source>
        <dbReference type="ARBA" id="ARBA00004371"/>
    </source>
</evidence>
<evidence type="ECO:0000256" key="23">
    <source>
        <dbReference type="SAM" id="SignalP"/>
    </source>
</evidence>
<gene>
    <name evidence="25" type="ORF">BaRGS_00027153</name>
</gene>
<dbReference type="GO" id="GO:0005794">
    <property type="term" value="C:Golgi apparatus"/>
    <property type="evidence" value="ECO:0007669"/>
    <property type="project" value="UniProtKB-SubCell"/>
</dbReference>
<dbReference type="GO" id="GO:0005783">
    <property type="term" value="C:endoplasmic reticulum"/>
    <property type="evidence" value="ECO:0007669"/>
    <property type="project" value="UniProtKB-SubCell"/>
</dbReference>
<dbReference type="AlphaFoldDB" id="A0ABD0K4A1"/>
<dbReference type="FunFam" id="3.40.630.10:FF:000112">
    <property type="entry name" value="Carboxypeptidase Q"/>
    <property type="match status" value="1"/>
</dbReference>
<evidence type="ECO:0000256" key="14">
    <source>
        <dbReference type="ARBA" id="ARBA00022833"/>
    </source>
</evidence>
<proteinExistence type="inferred from homology"/>
<dbReference type="CDD" id="cd03883">
    <property type="entry name" value="M28_Pgcp_like"/>
    <property type="match status" value="1"/>
</dbReference>
<dbReference type="GO" id="GO:0005576">
    <property type="term" value="C:extracellular region"/>
    <property type="evidence" value="ECO:0007669"/>
    <property type="project" value="UniProtKB-SubCell"/>
</dbReference>
<evidence type="ECO:0000313" key="26">
    <source>
        <dbReference type="Proteomes" id="UP001519460"/>
    </source>
</evidence>
<evidence type="ECO:0000256" key="15">
    <source>
        <dbReference type="ARBA" id="ARBA00023034"/>
    </source>
</evidence>
<keyword evidence="8" id="KW-0121">Carboxypeptidase</keyword>
<evidence type="ECO:0000256" key="20">
    <source>
        <dbReference type="ARBA" id="ARBA00025534"/>
    </source>
</evidence>
<dbReference type="GO" id="GO:0004180">
    <property type="term" value="F:carboxypeptidase activity"/>
    <property type="evidence" value="ECO:0007669"/>
    <property type="project" value="UniProtKB-KW"/>
</dbReference>
<dbReference type="EMBL" id="JACVVK020000259">
    <property type="protein sequence ID" value="KAK7481637.1"/>
    <property type="molecule type" value="Genomic_DNA"/>
</dbReference>
<evidence type="ECO:0000256" key="8">
    <source>
        <dbReference type="ARBA" id="ARBA00022645"/>
    </source>
</evidence>
<comment type="similarity">
    <text evidence="5">Belongs to the peptidase M28 family.</text>
</comment>
<accession>A0ABD0K4A1</accession>
<keyword evidence="18" id="KW-0325">Glycoprotein</keyword>
<dbReference type="Gene3D" id="3.40.630.10">
    <property type="entry name" value="Zn peptidases"/>
    <property type="match status" value="1"/>
</dbReference>
<dbReference type="Gene3D" id="3.50.30.30">
    <property type="match status" value="1"/>
</dbReference>
<feature type="domain" description="Peptidase M28" evidence="24">
    <location>
        <begin position="277"/>
        <end position="465"/>
    </location>
</feature>
<evidence type="ECO:0000256" key="16">
    <source>
        <dbReference type="ARBA" id="ARBA00023049"/>
    </source>
</evidence>
<keyword evidence="15" id="KW-0333">Golgi apparatus</keyword>
<dbReference type="Proteomes" id="UP001519460">
    <property type="component" value="Unassembled WGS sequence"/>
</dbReference>
<keyword evidence="7" id="KW-0964">Secreted</keyword>
<keyword evidence="10" id="KW-0479">Metal-binding</keyword>
<comment type="caution">
    <text evidence="25">The sequence shown here is derived from an EMBL/GenBank/DDBJ whole genome shotgun (WGS) entry which is preliminary data.</text>
</comment>
<evidence type="ECO:0000256" key="21">
    <source>
        <dbReference type="ARBA" id="ARBA00025833"/>
    </source>
</evidence>
<dbReference type="Pfam" id="PF04389">
    <property type="entry name" value="Peptidase_M28"/>
    <property type="match status" value="1"/>
</dbReference>
<evidence type="ECO:0000256" key="19">
    <source>
        <dbReference type="ARBA" id="ARBA00023228"/>
    </source>
</evidence>
<evidence type="ECO:0000256" key="1">
    <source>
        <dbReference type="ARBA" id="ARBA00004240"/>
    </source>
</evidence>
<evidence type="ECO:0000256" key="10">
    <source>
        <dbReference type="ARBA" id="ARBA00022723"/>
    </source>
</evidence>
<dbReference type="FunFam" id="3.40.630.10:FF:000036">
    <property type="entry name" value="Carboxypeptidase Q"/>
    <property type="match status" value="1"/>
</dbReference>
<protein>
    <recommendedName>
        <fullName evidence="6">Carboxypeptidase Q</fullName>
    </recommendedName>
    <alternativeName>
        <fullName evidence="22">Plasma glutamate carboxypeptidase</fullName>
    </alternativeName>
</protein>
<evidence type="ECO:0000259" key="24">
    <source>
        <dbReference type="Pfam" id="PF04389"/>
    </source>
</evidence>
<evidence type="ECO:0000256" key="5">
    <source>
        <dbReference type="ARBA" id="ARBA00010918"/>
    </source>
</evidence>
<dbReference type="GO" id="GO:0008237">
    <property type="term" value="F:metallopeptidase activity"/>
    <property type="evidence" value="ECO:0007669"/>
    <property type="project" value="UniProtKB-KW"/>
</dbReference>
<reference evidence="25 26" key="1">
    <citation type="journal article" date="2023" name="Sci. Data">
        <title>Genome assembly of the Korean intertidal mud-creeper Batillaria attramentaria.</title>
        <authorList>
            <person name="Patra A.K."/>
            <person name="Ho P.T."/>
            <person name="Jun S."/>
            <person name="Lee S.J."/>
            <person name="Kim Y."/>
            <person name="Won Y.J."/>
        </authorList>
    </citation>
    <scope>NUCLEOTIDE SEQUENCE [LARGE SCALE GENOMIC DNA]</scope>
    <source>
        <strain evidence="25">Wonlab-2016</strain>
    </source>
</reference>
<dbReference type="SUPFAM" id="SSF53187">
    <property type="entry name" value="Zn-dependent exopeptidases"/>
    <property type="match status" value="1"/>
</dbReference>
<feature type="chain" id="PRO_5044820314" description="Carboxypeptidase Q" evidence="23">
    <location>
        <begin position="31"/>
        <end position="479"/>
    </location>
</feature>
<evidence type="ECO:0000313" key="25">
    <source>
        <dbReference type="EMBL" id="KAK7481637.1"/>
    </source>
</evidence>
<evidence type="ECO:0000256" key="18">
    <source>
        <dbReference type="ARBA" id="ARBA00023180"/>
    </source>
</evidence>
<keyword evidence="16" id="KW-0482">Metalloprotease</keyword>
<keyword evidence="13" id="KW-0256">Endoplasmic reticulum</keyword>
<comment type="function">
    <text evidence="20">Carboxypeptidase that may play an important role in the hydrolysis of circulating peptides. Catalyzes the hydrolysis of dipeptides with unsubstituted terminals into amino acids. May play a role in the liberation of thyroxine hormone from its thyroglobulin (Tg) precursor.</text>
</comment>
<dbReference type="PANTHER" id="PTHR12053">
    <property type="entry name" value="PROTEASE FAMILY M28 PLASMA GLUTAMATE CARBOXYPEPTIDASE-RELATED"/>
    <property type="match status" value="1"/>
</dbReference>
<evidence type="ECO:0000256" key="9">
    <source>
        <dbReference type="ARBA" id="ARBA00022670"/>
    </source>
</evidence>
<evidence type="ECO:0000256" key="13">
    <source>
        <dbReference type="ARBA" id="ARBA00022824"/>
    </source>
</evidence>
<comment type="subcellular location">
    <subcellularLocation>
        <location evidence="1">Endoplasmic reticulum</location>
    </subcellularLocation>
    <subcellularLocation>
        <location evidence="3">Golgi apparatus</location>
    </subcellularLocation>
    <subcellularLocation>
        <location evidence="2">Lysosome</location>
    </subcellularLocation>
    <subcellularLocation>
        <location evidence="4">Secreted</location>
    </subcellularLocation>
</comment>
<name>A0ABD0K4A1_9CAEN</name>
<evidence type="ECO:0000256" key="4">
    <source>
        <dbReference type="ARBA" id="ARBA00004613"/>
    </source>
</evidence>
<keyword evidence="19" id="KW-0458">Lysosome</keyword>
<feature type="signal peptide" evidence="23">
    <location>
        <begin position="1"/>
        <end position="30"/>
    </location>
</feature>
<evidence type="ECO:0000256" key="17">
    <source>
        <dbReference type="ARBA" id="ARBA00023145"/>
    </source>
</evidence>
<keyword evidence="14" id="KW-0862">Zinc</keyword>
<evidence type="ECO:0000256" key="11">
    <source>
        <dbReference type="ARBA" id="ARBA00022729"/>
    </source>
</evidence>
<dbReference type="GO" id="GO:0046872">
    <property type="term" value="F:metal ion binding"/>
    <property type="evidence" value="ECO:0007669"/>
    <property type="project" value="UniProtKB-KW"/>
</dbReference>